<dbReference type="EMBL" id="SMAG01000001">
    <property type="protein sequence ID" value="TCS97030.1"/>
    <property type="molecule type" value="Genomic_DNA"/>
</dbReference>
<feature type="transmembrane region" description="Helical" evidence="1">
    <location>
        <begin position="166"/>
        <end position="187"/>
    </location>
</feature>
<dbReference type="PANTHER" id="PTHR39430:SF1">
    <property type="entry name" value="PROTEASE"/>
    <property type="match status" value="1"/>
</dbReference>
<organism evidence="3 4">
    <name type="scientific">Hazenella coriacea</name>
    <dbReference type="NCBI Taxonomy" id="1179467"/>
    <lineage>
        <taxon>Bacteria</taxon>
        <taxon>Bacillati</taxon>
        <taxon>Bacillota</taxon>
        <taxon>Bacilli</taxon>
        <taxon>Bacillales</taxon>
        <taxon>Thermoactinomycetaceae</taxon>
        <taxon>Hazenella</taxon>
    </lineage>
</organism>
<protein>
    <recommendedName>
        <fullName evidence="2">CAAX prenyl protease 2/Lysostaphin resistance protein A-like domain-containing protein</fullName>
    </recommendedName>
</protein>
<dbReference type="RefSeq" id="WP_131923390.1">
    <property type="nucleotide sequence ID" value="NZ_SMAG01000001.1"/>
</dbReference>
<feature type="transmembrane region" description="Helical" evidence="1">
    <location>
        <begin position="234"/>
        <end position="259"/>
    </location>
</feature>
<dbReference type="AlphaFoldDB" id="A0A4R3LCL5"/>
<feature type="transmembrane region" description="Helical" evidence="1">
    <location>
        <begin position="37"/>
        <end position="56"/>
    </location>
</feature>
<feature type="transmembrane region" description="Helical" evidence="1">
    <location>
        <begin position="108"/>
        <end position="127"/>
    </location>
</feature>
<gene>
    <name evidence="3" type="ORF">EDD58_101677</name>
</gene>
<feature type="transmembrane region" description="Helical" evidence="1">
    <location>
        <begin position="12"/>
        <end position="31"/>
    </location>
</feature>
<accession>A0A4R3LCL5</accession>
<dbReference type="InterPro" id="IPR003675">
    <property type="entry name" value="Rce1/LyrA-like_dom"/>
</dbReference>
<feature type="transmembrane region" description="Helical" evidence="1">
    <location>
        <begin position="76"/>
        <end position="96"/>
    </location>
</feature>
<keyword evidence="4" id="KW-1185">Reference proteome</keyword>
<dbReference type="OrthoDB" id="324900at2"/>
<dbReference type="PANTHER" id="PTHR39430">
    <property type="entry name" value="MEMBRANE-ASSOCIATED PROTEASE-RELATED"/>
    <property type="match status" value="1"/>
</dbReference>
<evidence type="ECO:0000256" key="1">
    <source>
        <dbReference type="SAM" id="Phobius"/>
    </source>
</evidence>
<dbReference type="GO" id="GO:0080120">
    <property type="term" value="P:CAAX-box protein maturation"/>
    <property type="evidence" value="ECO:0007669"/>
    <property type="project" value="UniProtKB-ARBA"/>
</dbReference>
<evidence type="ECO:0000259" key="2">
    <source>
        <dbReference type="Pfam" id="PF02517"/>
    </source>
</evidence>
<dbReference type="GO" id="GO:0004175">
    <property type="term" value="F:endopeptidase activity"/>
    <property type="evidence" value="ECO:0007669"/>
    <property type="project" value="UniProtKB-ARBA"/>
</dbReference>
<sequence length="276" mass="30616">MLLKIGEVMGKILFLILLFTIIFALPVSFFMDELLLSGIWQNIAFVIAVLTMYTLFETKRGWSLGLQQSQPILHFFKGAGLGILLMSLAFGFILLLGGAKIEGFDGSLVFWKASSSFLALFVMVAIGEEVVSRGYIQGLLRYRFSTMIAWIVSSLLFALMHSLNPGIWEAAFPIINLFLAGILFAVYRDVSGGIWGPIGLHFTWNFFQGPIFGFRVSGLENTSLIQMEPHGSAIISGSNFGAEGSLLVTAILIGAILWYRRKFYLMQKKETNTADL</sequence>
<keyword evidence="1" id="KW-0472">Membrane</keyword>
<feature type="transmembrane region" description="Helical" evidence="1">
    <location>
        <begin position="139"/>
        <end position="160"/>
    </location>
</feature>
<feature type="domain" description="CAAX prenyl protease 2/Lysostaphin resistance protein A-like" evidence="2">
    <location>
        <begin position="115"/>
        <end position="207"/>
    </location>
</feature>
<keyword evidence="1" id="KW-1133">Transmembrane helix</keyword>
<name>A0A4R3LCL5_9BACL</name>
<evidence type="ECO:0000313" key="3">
    <source>
        <dbReference type="EMBL" id="TCS97030.1"/>
    </source>
</evidence>
<feature type="transmembrane region" description="Helical" evidence="1">
    <location>
        <begin position="194"/>
        <end position="214"/>
    </location>
</feature>
<reference evidence="3 4" key="1">
    <citation type="submission" date="2019-03" db="EMBL/GenBank/DDBJ databases">
        <title>Genomic Encyclopedia of Type Strains, Phase IV (KMG-IV): sequencing the most valuable type-strain genomes for metagenomic binning, comparative biology and taxonomic classification.</title>
        <authorList>
            <person name="Goeker M."/>
        </authorList>
    </citation>
    <scope>NUCLEOTIDE SEQUENCE [LARGE SCALE GENOMIC DNA]</scope>
    <source>
        <strain evidence="3 4">DSM 45707</strain>
    </source>
</reference>
<dbReference type="Proteomes" id="UP000294937">
    <property type="component" value="Unassembled WGS sequence"/>
</dbReference>
<keyword evidence="1" id="KW-0812">Transmembrane</keyword>
<proteinExistence type="predicted"/>
<dbReference type="Pfam" id="PF02517">
    <property type="entry name" value="Rce1-like"/>
    <property type="match status" value="1"/>
</dbReference>
<evidence type="ECO:0000313" key="4">
    <source>
        <dbReference type="Proteomes" id="UP000294937"/>
    </source>
</evidence>
<comment type="caution">
    <text evidence="3">The sequence shown here is derived from an EMBL/GenBank/DDBJ whole genome shotgun (WGS) entry which is preliminary data.</text>
</comment>